<accession>A0A2T7DK44</accession>
<proteinExistence type="predicted"/>
<evidence type="ECO:0000313" key="1">
    <source>
        <dbReference type="EMBL" id="PUZ55949.1"/>
    </source>
</evidence>
<keyword evidence="2" id="KW-1185">Reference proteome</keyword>
<evidence type="ECO:0000313" key="2">
    <source>
        <dbReference type="Proteomes" id="UP000244336"/>
    </source>
</evidence>
<dbReference type="Proteomes" id="UP000244336">
    <property type="component" value="Chromosome 5"/>
</dbReference>
<gene>
    <name evidence="1" type="ORF">GQ55_5G254900</name>
</gene>
<protein>
    <submittedName>
        <fullName evidence="1">Uncharacterized protein</fullName>
    </submittedName>
</protein>
<sequence>MILAPFVVVTTQHSPILAITTFSPDSCTCLLTFQKVSDHQDEDTWFEYQIFITGVPIRHGEVLLSGCRDSQTKAWKGKRFPVLFSIFIIS</sequence>
<dbReference type="Gramene" id="PUZ55949">
    <property type="protein sequence ID" value="PUZ55949"/>
    <property type="gene ID" value="GQ55_5G254900"/>
</dbReference>
<reference evidence="1 2" key="1">
    <citation type="submission" date="2018-04" db="EMBL/GenBank/DDBJ databases">
        <title>WGS assembly of Panicum hallii var. hallii HAL2.</title>
        <authorList>
            <person name="Lovell J."/>
            <person name="Jenkins J."/>
            <person name="Lowry D."/>
            <person name="Mamidi S."/>
            <person name="Sreedasyam A."/>
            <person name="Weng X."/>
            <person name="Barry K."/>
            <person name="Bonette J."/>
            <person name="Campitelli B."/>
            <person name="Daum C."/>
            <person name="Gordon S."/>
            <person name="Gould B."/>
            <person name="Lipzen A."/>
            <person name="MacQueen A."/>
            <person name="Palacio-Mejia J."/>
            <person name="Plott C."/>
            <person name="Shakirov E."/>
            <person name="Shu S."/>
            <person name="Yoshinaga Y."/>
            <person name="Zane M."/>
            <person name="Rokhsar D."/>
            <person name="Grimwood J."/>
            <person name="Schmutz J."/>
            <person name="Juenger T."/>
        </authorList>
    </citation>
    <scope>NUCLEOTIDE SEQUENCE [LARGE SCALE GENOMIC DNA]</scope>
    <source>
        <strain evidence="2">cv. HAL2</strain>
    </source>
</reference>
<dbReference type="EMBL" id="CM009753">
    <property type="protein sequence ID" value="PUZ55949.1"/>
    <property type="molecule type" value="Genomic_DNA"/>
</dbReference>
<dbReference type="AlphaFoldDB" id="A0A2T7DK44"/>
<organism evidence="1 2">
    <name type="scientific">Panicum hallii var. hallii</name>
    <dbReference type="NCBI Taxonomy" id="1504633"/>
    <lineage>
        <taxon>Eukaryota</taxon>
        <taxon>Viridiplantae</taxon>
        <taxon>Streptophyta</taxon>
        <taxon>Embryophyta</taxon>
        <taxon>Tracheophyta</taxon>
        <taxon>Spermatophyta</taxon>
        <taxon>Magnoliopsida</taxon>
        <taxon>Liliopsida</taxon>
        <taxon>Poales</taxon>
        <taxon>Poaceae</taxon>
        <taxon>PACMAD clade</taxon>
        <taxon>Panicoideae</taxon>
        <taxon>Panicodae</taxon>
        <taxon>Paniceae</taxon>
        <taxon>Panicinae</taxon>
        <taxon>Panicum</taxon>
        <taxon>Panicum sect. Panicum</taxon>
    </lineage>
</organism>
<name>A0A2T7DK44_9POAL</name>